<dbReference type="Proteomes" id="UP000009026">
    <property type="component" value="Chromosome"/>
</dbReference>
<dbReference type="EMBL" id="CP012109">
    <property type="protein sequence ID" value="AKQ65630.1"/>
    <property type="molecule type" value="Genomic_DNA"/>
</dbReference>
<organism evidence="2 3">
    <name type="scientific">Pseudomyxococcus hansupus</name>
    <dbReference type="NCBI Taxonomy" id="1297742"/>
    <lineage>
        <taxon>Bacteria</taxon>
        <taxon>Pseudomonadati</taxon>
        <taxon>Myxococcota</taxon>
        <taxon>Myxococcia</taxon>
        <taxon>Myxococcales</taxon>
        <taxon>Cystobacterineae</taxon>
        <taxon>Myxococcaceae</taxon>
        <taxon>Pseudomyxococcus</taxon>
    </lineage>
</organism>
<feature type="region of interest" description="Disordered" evidence="1">
    <location>
        <begin position="1"/>
        <end position="28"/>
    </location>
</feature>
<name>A0A0H4WWC0_9BACT</name>
<dbReference type="KEGG" id="mym:A176_002542"/>
<evidence type="ECO:0000256" key="1">
    <source>
        <dbReference type="SAM" id="MobiDB-lite"/>
    </source>
</evidence>
<proteinExistence type="predicted"/>
<reference evidence="2 3" key="1">
    <citation type="journal article" date="2016" name="PLoS ONE">
        <title>Complete Genome Sequence and Comparative Genomics of a Novel Myxobacterium Myxococcus hansupus.</title>
        <authorList>
            <person name="Sharma G."/>
            <person name="Narwani T."/>
            <person name="Subramanian S."/>
        </authorList>
    </citation>
    <scope>NUCLEOTIDE SEQUENCE [LARGE SCALE GENOMIC DNA]</scope>
    <source>
        <strain evidence="3">mixupus</strain>
    </source>
</reference>
<protein>
    <submittedName>
        <fullName evidence="2">Uncharacterized protein</fullName>
    </submittedName>
</protein>
<sequence length="51" mass="5374">MRAAPGRTPALSITWPTPGELPSGGPYQQQQKALNYLGGRAHPPNCDSATL</sequence>
<evidence type="ECO:0000313" key="3">
    <source>
        <dbReference type="Proteomes" id="UP000009026"/>
    </source>
</evidence>
<gene>
    <name evidence="2" type="ORF">A176_002542</name>
</gene>
<dbReference type="AlphaFoldDB" id="A0A0H4WWC0"/>
<accession>A0A0H4WWC0</accession>
<keyword evidence="3" id="KW-1185">Reference proteome</keyword>
<evidence type="ECO:0000313" key="2">
    <source>
        <dbReference type="EMBL" id="AKQ65630.1"/>
    </source>
</evidence>